<comment type="caution">
    <text evidence="1">The sequence shown here is derived from an EMBL/GenBank/DDBJ whole genome shotgun (WGS) entry which is preliminary data.</text>
</comment>
<evidence type="ECO:0000313" key="1">
    <source>
        <dbReference type="EMBL" id="RLP72307.1"/>
    </source>
</evidence>
<reference evidence="1 2" key="1">
    <citation type="submission" date="2018-10" db="EMBL/GenBank/DDBJ databases">
        <authorList>
            <person name="Li J."/>
        </authorList>
    </citation>
    <scope>NUCLEOTIDE SEQUENCE [LARGE SCALE GENOMIC DNA]</scope>
    <source>
        <strain evidence="1 2">IF 016277</strain>
    </source>
</reference>
<name>A0A3L6ZWN3_9MICO</name>
<protein>
    <submittedName>
        <fullName evidence="1">Uncharacterized protein</fullName>
    </submittedName>
</protein>
<proteinExistence type="predicted"/>
<dbReference type="OrthoDB" id="9889847at2"/>
<organism evidence="1 2">
    <name type="scientific">Mycetocola tolaasinivorans</name>
    <dbReference type="NCBI Taxonomy" id="76635"/>
    <lineage>
        <taxon>Bacteria</taxon>
        <taxon>Bacillati</taxon>
        <taxon>Actinomycetota</taxon>
        <taxon>Actinomycetes</taxon>
        <taxon>Micrococcales</taxon>
        <taxon>Microbacteriaceae</taxon>
        <taxon>Mycetocola</taxon>
    </lineage>
</organism>
<dbReference type="Proteomes" id="UP000272503">
    <property type="component" value="Unassembled WGS sequence"/>
</dbReference>
<dbReference type="RefSeq" id="WP_121649831.1">
    <property type="nucleotide sequence ID" value="NZ_RCUX01000018.1"/>
</dbReference>
<sequence length="90" mass="9907">MKVLVNIRDTGEVSVQQVVPLKNGAHALHERSRWVPVGRIRETGKRWTWSCGDMRGEAKTRDGAIAELLDSAGMIQVTLDDTIPDLLAGL</sequence>
<dbReference type="EMBL" id="RCUX01000018">
    <property type="protein sequence ID" value="RLP72307.1"/>
    <property type="molecule type" value="Genomic_DNA"/>
</dbReference>
<gene>
    <name evidence="1" type="ORF">D9V32_15550</name>
</gene>
<dbReference type="AlphaFoldDB" id="A0A3L6ZWN3"/>
<accession>A0A3L6ZWN3</accession>
<keyword evidence="2" id="KW-1185">Reference proteome</keyword>
<evidence type="ECO:0000313" key="2">
    <source>
        <dbReference type="Proteomes" id="UP000272503"/>
    </source>
</evidence>